<evidence type="ECO:0000259" key="1">
    <source>
        <dbReference type="Pfam" id="PF08241"/>
    </source>
</evidence>
<dbReference type="CDD" id="cd02440">
    <property type="entry name" value="AdoMet_MTases"/>
    <property type="match status" value="1"/>
</dbReference>
<gene>
    <name evidence="2" type="ORF">DF182_09965</name>
</gene>
<name>A0A365Y8E7_9BACT</name>
<dbReference type="InterPro" id="IPR013216">
    <property type="entry name" value="Methyltransf_11"/>
</dbReference>
<proteinExistence type="predicted"/>
<dbReference type="OrthoDB" id="43862at2"/>
<protein>
    <submittedName>
        <fullName evidence="2">Class I SAM-dependent methyltransferase</fullName>
    </submittedName>
</protein>
<comment type="caution">
    <text evidence="2">The sequence shown here is derived from an EMBL/GenBank/DDBJ whole genome shotgun (WGS) entry which is preliminary data.</text>
</comment>
<dbReference type="PANTHER" id="PTHR45277:SF1">
    <property type="entry name" value="EXPRESSED PROTEIN"/>
    <property type="match status" value="1"/>
</dbReference>
<dbReference type="PANTHER" id="PTHR45277">
    <property type="entry name" value="EXPRESSED PROTEIN"/>
    <property type="match status" value="1"/>
</dbReference>
<evidence type="ECO:0000313" key="2">
    <source>
        <dbReference type="EMBL" id="RBL94175.1"/>
    </source>
</evidence>
<keyword evidence="2" id="KW-0808">Transferase</keyword>
<evidence type="ECO:0000313" key="3">
    <source>
        <dbReference type="Proteomes" id="UP000253410"/>
    </source>
</evidence>
<dbReference type="GO" id="GO:0008757">
    <property type="term" value="F:S-adenosylmethionine-dependent methyltransferase activity"/>
    <property type="evidence" value="ECO:0007669"/>
    <property type="project" value="InterPro"/>
</dbReference>
<feature type="domain" description="Methyltransferase type 11" evidence="1">
    <location>
        <begin position="29"/>
        <end position="137"/>
    </location>
</feature>
<organism evidence="2 3">
    <name type="scientific">Chitinophaga flava</name>
    <dbReference type="NCBI Taxonomy" id="2259036"/>
    <lineage>
        <taxon>Bacteria</taxon>
        <taxon>Pseudomonadati</taxon>
        <taxon>Bacteroidota</taxon>
        <taxon>Chitinophagia</taxon>
        <taxon>Chitinophagales</taxon>
        <taxon>Chitinophagaceae</taxon>
        <taxon>Chitinophaga</taxon>
    </lineage>
</organism>
<dbReference type="Proteomes" id="UP000253410">
    <property type="component" value="Unassembled WGS sequence"/>
</dbReference>
<dbReference type="Gene3D" id="3.40.50.150">
    <property type="entry name" value="Vaccinia Virus protein VP39"/>
    <property type="match status" value="1"/>
</dbReference>
<dbReference type="AlphaFoldDB" id="A0A365Y8E7"/>
<reference evidence="2 3" key="1">
    <citation type="submission" date="2018-05" db="EMBL/GenBank/DDBJ databases">
        <title>Chitinophaga sp. K3CV102501T nov., isolated from isolated from a monsoon evergreen broad-leaved forest soil.</title>
        <authorList>
            <person name="Lv Y."/>
        </authorList>
    </citation>
    <scope>NUCLEOTIDE SEQUENCE [LARGE SCALE GENOMIC DNA]</scope>
    <source>
        <strain evidence="2 3">GDMCC 1.1325</strain>
    </source>
</reference>
<dbReference type="Pfam" id="PF08241">
    <property type="entry name" value="Methyltransf_11"/>
    <property type="match status" value="1"/>
</dbReference>
<dbReference type="InterPro" id="IPR029063">
    <property type="entry name" value="SAM-dependent_MTases_sf"/>
</dbReference>
<sequence length="179" mass="19947">MLVYSLYGKFAHRDRMLNKISWKGDEQVLDIGTGKGLLMIGAAKRLTTGKSTGIDIWNAEDLTGNNQHNALKNAAIEGVADKIEIKNENVMKMDFADNSFDVILSNLCLHNIYNKEGRSAACKEIGRVLKPGGTAIISDFRHGKEYKHNFEALGLQTTAYTPNYFSTFPPLRILVIKKL</sequence>
<accession>A0A365Y8E7</accession>
<keyword evidence="3" id="KW-1185">Reference proteome</keyword>
<dbReference type="SUPFAM" id="SSF53335">
    <property type="entry name" value="S-adenosyl-L-methionine-dependent methyltransferases"/>
    <property type="match status" value="1"/>
</dbReference>
<dbReference type="EMBL" id="QFFJ01000001">
    <property type="protein sequence ID" value="RBL94175.1"/>
    <property type="molecule type" value="Genomic_DNA"/>
</dbReference>
<keyword evidence="2" id="KW-0489">Methyltransferase</keyword>
<dbReference type="GO" id="GO:0032259">
    <property type="term" value="P:methylation"/>
    <property type="evidence" value="ECO:0007669"/>
    <property type="project" value="UniProtKB-KW"/>
</dbReference>